<gene>
    <name evidence="1" type="ORF">VPFG_00247</name>
</gene>
<protein>
    <submittedName>
        <fullName evidence="1">Uncharacterized protein</fullName>
    </submittedName>
</protein>
<proteinExistence type="predicted"/>
<accession>R9TEP4</accession>
<evidence type="ECO:0000313" key="1">
    <source>
        <dbReference type="EMBL" id="AGN30246.1"/>
    </source>
</evidence>
<dbReference type="KEGG" id="vg:15926700"/>
<dbReference type="Proteomes" id="UP000201461">
    <property type="component" value="Segment"/>
</dbReference>
<sequence>MIKYKVRPALFGLLWKVVLHANSYDRATMSFHTTFAGAIDCARALQEEEL</sequence>
<organism evidence="1 2">
    <name type="scientific">Vibrio phage nt-1</name>
    <dbReference type="NCBI Taxonomy" id="115992"/>
    <lineage>
        <taxon>Viruses</taxon>
        <taxon>Duplodnaviria</taxon>
        <taxon>Heunggongvirae</taxon>
        <taxon>Uroviricota</taxon>
        <taxon>Caudoviricetes</taxon>
        <taxon>Pantevenvirales</taxon>
        <taxon>Straboviridae</taxon>
        <taxon>Mylasvirus</taxon>
        <taxon>Mylasvirus persius</taxon>
    </lineage>
</organism>
<reference evidence="1 2" key="1">
    <citation type="journal article" date="2014" name="Genome Biol. Evol.">
        <title>Composite Conserved Promoter-Terminator Motifs (PeSLs) that Mediate Modular Shuffling in the Diverse T4-Like Myoviruses.</title>
        <authorList>
            <person name="Comeau A.M."/>
            <person name="Arbiol C."/>
            <person name="Krisch H.M."/>
        </authorList>
    </citation>
    <scope>NUCLEOTIDE SEQUENCE [LARGE SCALE GENOMIC DNA]</scope>
</reference>
<dbReference type="GeneID" id="15926700"/>
<dbReference type="EMBL" id="HQ317393">
    <property type="protein sequence ID" value="AGN30246.1"/>
    <property type="molecule type" value="Genomic_DNA"/>
</dbReference>
<dbReference type="RefSeq" id="YP_008125395.1">
    <property type="nucleotide sequence ID" value="NC_021529.2"/>
</dbReference>
<dbReference type="OrthoDB" id="40729at10239"/>
<name>R9TEP4_9CAUD</name>
<evidence type="ECO:0000313" key="2">
    <source>
        <dbReference type="Proteomes" id="UP000201461"/>
    </source>
</evidence>
<keyword evidence="2" id="KW-1185">Reference proteome</keyword>